<keyword evidence="6" id="KW-1185">Reference proteome</keyword>
<dbReference type="PRINTS" id="PR00689">
    <property type="entry name" value="ACOABINDINGP"/>
</dbReference>
<sequence length="123" mass="13820">MASEEDFQKASEEDLQKVSEEDLQKASEEDIQKVSEEDFNKAAAIIEGLVRADKPNNEEKLKAYGFFKQGSGNDYATATAPGTFDFKGKAKYRAWGDVKDIPVDDAKKQYIDLANALKEKYEK</sequence>
<evidence type="ECO:0000259" key="4">
    <source>
        <dbReference type="PROSITE" id="PS51228"/>
    </source>
</evidence>
<proteinExistence type="inferred from homology"/>
<feature type="domain" description="ACB" evidence="4">
    <location>
        <begin position="35"/>
        <end position="123"/>
    </location>
</feature>
<gene>
    <name evidence="5" type="ORF">BGW36DRAFT_363651</name>
</gene>
<dbReference type="Pfam" id="PF00887">
    <property type="entry name" value="ACBP"/>
    <property type="match status" value="1"/>
</dbReference>
<dbReference type="GO" id="GO:0006631">
    <property type="term" value="P:fatty acid metabolic process"/>
    <property type="evidence" value="ECO:0007669"/>
    <property type="project" value="TreeGrafter"/>
</dbReference>
<dbReference type="SUPFAM" id="SSF47027">
    <property type="entry name" value="Acyl-CoA binding protein"/>
    <property type="match status" value="1"/>
</dbReference>
<dbReference type="PROSITE" id="PS51228">
    <property type="entry name" value="ACB_2"/>
    <property type="match status" value="1"/>
</dbReference>
<dbReference type="EMBL" id="JAJTJA010000012">
    <property type="protein sequence ID" value="KAH8691318.1"/>
    <property type="molecule type" value="Genomic_DNA"/>
</dbReference>
<organism evidence="5 6">
    <name type="scientific">Talaromyces proteolyticus</name>
    <dbReference type="NCBI Taxonomy" id="1131652"/>
    <lineage>
        <taxon>Eukaryota</taxon>
        <taxon>Fungi</taxon>
        <taxon>Dikarya</taxon>
        <taxon>Ascomycota</taxon>
        <taxon>Pezizomycotina</taxon>
        <taxon>Eurotiomycetes</taxon>
        <taxon>Eurotiomycetidae</taxon>
        <taxon>Eurotiales</taxon>
        <taxon>Trichocomaceae</taxon>
        <taxon>Talaromyces</taxon>
        <taxon>Talaromyces sect. Bacilispori</taxon>
    </lineage>
</organism>
<comment type="caution">
    <text evidence="5">The sequence shown here is derived from an EMBL/GenBank/DDBJ whole genome shotgun (WGS) entry which is preliminary data.</text>
</comment>
<accession>A0AAD4KFS4</accession>
<protein>
    <submittedName>
        <fullName evidence="5">Acyl CoA binding protein-domain-containing protein</fullName>
    </submittedName>
</protein>
<evidence type="ECO:0000256" key="3">
    <source>
        <dbReference type="SAM" id="MobiDB-lite"/>
    </source>
</evidence>
<dbReference type="RefSeq" id="XP_046067410.1">
    <property type="nucleotide sequence ID" value="XM_046214486.1"/>
</dbReference>
<keyword evidence="2" id="KW-0446">Lipid-binding</keyword>
<reference evidence="5" key="1">
    <citation type="submission" date="2021-12" db="EMBL/GenBank/DDBJ databases">
        <title>Convergent genome expansion in fungi linked to evolution of root-endophyte symbiosis.</title>
        <authorList>
            <consortium name="DOE Joint Genome Institute"/>
            <person name="Ke Y.-H."/>
            <person name="Bonito G."/>
            <person name="Liao H.-L."/>
            <person name="Looney B."/>
            <person name="Rojas-Flechas A."/>
            <person name="Nash J."/>
            <person name="Hameed K."/>
            <person name="Schadt C."/>
            <person name="Martin F."/>
            <person name="Crous P.W."/>
            <person name="Miettinen O."/>
            <person name="Magnuson J.K."/>
            <person name="Labbe J."/>
            <person name="Jacobson D."/>
            <person name="Doktycz M.J."/>
            <person name="Veneault-Fourrey C."/>
            <person name="Kuo A."/>
            <person name="Mondo S."/>
            <person name="Calhoun S."/>
            <person name="Riley R."/>
            <person name="Ohm R."/>
            <person name="LaButti K."/>
            <person name="Andreopoulos B."/>
            <person name="Pangilinan J."/>
            <person name="Nolan M."/>
            <person name="Tritt A."/>
            <person name="Clum A."/>
            <person name="Lipzen A."/>
            <person name="Daum C."/>
            <person name="Barry K."/>
            <person name="Grigoriev I.V."/>
            <person name="Vilgalys R."/>
        </authorList>
    </citation>
    <scope>NUCLEOTIDE SEQUENCE</scope>
    <source>
        <strain evidence="5">PMI_201</strain>
    </source>
</reference>
<dbReference type="GO" id="GO:0000062">
    <property type="term" value="F:fatty-acyl-CoA binding"/>
    <property type="evidence" value="ECO:0007669"/>
    <property type="project" value="InterPro"/>
</dbReference>
<evidence type="ECO:0000313" key="5">
    <source>
        <dbReference type="EMBL" id="KAH8691318.1"/>
    </source>
</evidence>
<comment type="similarity">
    <text evidence="1">Belongs to the ACBP family.</text>
</comment>
<dbReference type="PANTHER" id="PTHR23310:SF62">
    <property type="entry name" value="ACYL-COA BINDING PROTEIN 1, ISOFORM A"/>
    <property type="match status" value="1"/>
</dbReference>
<dbReference type="InterPro" id="IPR014352">
    <property type="entry name" value="FERM/acyl-CoA-bd_prot_sf"/>
</dbReference>
<dbReference type="GeneID" id="70244773"/>
<dbReference type="PANTHER" id="PTHR23310">
    <property type="entry name" value="ACYL-COA-BINDING PROTEIN, ACBP"/>
    <property type="match status" value="1"/>
</dbReference>
<dbReference type="InterPro" id="IPR035984">
    <property type="entry name" value="Acyl-CoA-binding_sf"/>
</dbReference>
<dbReference type="AlphaFoldDB" id="A0AAD4KFS4"/>
<evidence type="ECO:0000256" key="2">
    <source>
        <dbReference type="ARBA" id="ARBA00023121"/>
    </source>
</evidence>
<dbReference type="Proteomes" id="UP001201262">
    <property type="component" value="Unassembled WGS sequence"/>
</dbReference>
<dbReference type="InterPro" id="IPR000582">
    <property type="entry name" value="Acyl-CoA-binding_protein"/>
</dbReference>
<feature type="region of interest" description="Disordered" evidence="3">
    <location>
        <begin position="1"/>
        <end position="34"/>
    </location>
</feature>
<dbReference type="Gene3D" id="1.20.80.10">
    <property type="match status" value="1"/>
</dbReference>
<name>A0AAD4KFS4_9EURO</name>
<evidence type="ECO:0000313" key="6">
    <source>
        <dbReference type="Proteomes" id="UP001201262"/>
    </source>
</evidence>
<evidence type="ECO:0000256" key="1">
    <source>
        <dbReference type="ARBA" id="ARBA00005567"/>
    </source>
</evidence>